<reference evidence="15" key="1">
    <citation type="journal article" date="2017" name="Parasit. Vectors">
        <title>Sialotranscriptomics of Rhipicephalus zambeziensis reveals intricate expression profiles of secretory proteins and suggests tight temporal transcriptional regulation during blood-feeding.</title>
        <authorList>
            <person name="de Castro M.H."/>
            <person name="de Klerk D."/>
            <person name="Pienaar R."/>
            <person name="Rees D.J.G."/>
            <person name="Mans B.J."/>
        </authorList>
    </citation>
    <scope>NUCLEOTIDE SEQUENCE</scope>
    <source>
        <tissue evidence="15">Salivary glands</tissue>
    </source>
</reference>
<keyword evidence="10 11" id="KW-0325">Glycoprotein</keyword>
<feature type="transmembrane region" description="Helical" evidence="11">
    <location>
        <begin position="6"/>
        <end position="26"/>
    </location>
</feature>
<evidence type="ECO:0000256" key="2">
    <source>
        <dbReference type="ARBA" id="ARBA00004922"/>
    </source>
</evidence>
<dbReference type="PRINTS" id="PR02050">
    <property type="entry name" value="B14GALTRFASE"/>
</dbReference>
<dbReference type="SUPFAM" id="SSF53448">
    <property type="entry name" value="Nucleotide-diphospho-sugar transferases"/>
    <property type="match status" value="1"/>
</dbReference>
<keyword evidence="5 11" id="KW-0808">Transferase</keyword>
<dbReference type="PANTHER" id="PTHR19300:SF57">
    <property type="entry name" value="BETA-1,4-N-ACETYLGALACTOSAMINYLTRANSFERASE"/>
    <property type="match status" value="1"/>
</dbReference>
<organism evidence="15">
    <name type="scientific">Rhipicephalus zambeziensis</name>
    <dbReference type="NCBI Taxonomy" id="60191"/>
    <lineage>
        <taxon>Eukaryota</taxon>
        <taxon>Metazoa</taxon>
        <taxon>Ecdysozoa</taxon>
        <taxon>Arthropoda</taxon>
        <taxon>Chelicerata</taxon>
        <taxon>Arachnida</taxon>
        <taxon>Acari</taxon>
        <taxon>Parasitiformes</taxon>
        <taxon>Ixodida</taxon>
        <taxon>Ixodoidea</taxon>
        <taxon>Ixodidae</taxon>
        <taxon>Rhipicephalinae</taxon>
        <taxon>Rhipicephalus</taxon>
        <taxon>Rhipicephalus</taxon>
    </lineage>
</organism>
<keyword evidence="8 11" id="KW-1133">Transmembrane helix</keyword>
<dbReference type="UniPathway" id="UPA00378"/>
<evidence type="ECO:0000259" key="14">
    <source>
        <dbReference type="Pfam" id="PF13733"/>
    </source>
</evidence>
<dbReference type="GO" id="GO:0008378">
    <property type="term" value="F:galactosyltransferase activity"/>
    <property type="evidence" value="ECO:0007669"/>
    <property type="project" value="TreeGrafter"/>
</dbReference>
<dbReference type="Gene3D" id="3.90.550.10">
    <property type="entry name" value="Spore Coat Polysaccharide Biosynthesis Protein SpsA, Chain A"/>
    <property type="match status" value="1"/>
</dbReference>
<dbReference type="GO" id="GO:0005794">
    <property type="term" value="C:Golgi apparatus"/>
    <property type="evidence" value="ECO:0007669"/>
    <property type="project" value="TreeGrafter"/>
</dbReference>
<name>A0A224YP05_9ACAR</name>
<evidence type="ECO:0000256" key="10">
    <source>
        <dbReference type="ARBA" id="ARBA00023180"/>
    </source>
</evidence>
<feature type="transmembrane region" description="Helical" evidence="11">
    <location>
        <begin position="33"/>
        <end position="54"/>
    </location>
</feature>
<comment type="pathway">
    <text evidence="2 11">Protein modification; protein glycosylation.</text>
</comment>
<evidence type="ECO:0000256" key="7">
    <source>
        <dbReference type="ARBA" id="ARBA00022968"/>
    </source>
</evidence>
<accession>A0A224YP05</accession>
<dbReference type="InterPro" id="IPR029044">
    <property type="entry name" value="Nucleotide-diphossugar_trans"/>
</dbReference>
<keyword evidence="11" id="KW-0479">Metal-binding</keyword>
<comment type="cofactor">
    <cofactor evidence="11">
        <name>Mn(2+)</name>
        <dbReference type="ChEBI" id="CHEBI:29035"/>
    </cofactor>
</comment>
<keyword evidence="6 11" id="KW-0812">Transmembrane</keyword>
<dbReference type="Pfam" id="PF13733">
    <property type="entry name" value="Glyco_transf_7N"/>
    <property type="match status" value="1"/>
</dbReference>
<dbReference type="GO" id="GO:0046872">
    <property type="term" value="F:metal ion binding"/>
    <property type="evidence" value="ECO:0007669"/>
    <property type="project" value="UniProtKB-UniRule"/>
</dbReference>
<keyword evidence="4 11" id="KW-0328">Glycosyltransferase</keyword>
<feature type="region of interest" description="Disordered" evidence="12">
    <location>
        <begin position="76"/>
        <end position="96"/>
    </location>
</feature>
<dbReference type="EMBL" id="GFPF01006333">
    <property type="protein sequence ID" value="MAA17479.1"/>
    <property type="molecule type" value="Transcribed_RNA"/>
</dbReference>
<evidence type="ECO:0000256" key="8">
    <source>
        <dbReference type="ARBA" id="ARBA00022989"/>
    </source>
</evidence>
<dbReference type="CDD" id="cd00899">
    <property type="entry name" value="b4GalT"/>
    <property type="match status" value="1"/>
</dbReference>
<dbReference type="AlphaFoldDB" id="A0A224YP05"/>
<evidence type="ECO:0000256" key="11">
    <source>
        <dbReference type="RuleBase" id="RU368121"/>
    </source>
</evidence>
<protein>
    <recommendedName>
        <fullName evidence="11">Beta-1,4-N-acetylgalactosaminyltransferase</fullName>
        <ecNumber evidence="11">2.4.1.-</ecNumber>
    </recommendedName>
    <alternativeName>
        <fullName evidence="11">Beta-4-GalNAcT</fullName>
    </alternativeName>
</protein>
<evidence type="ECO:0000313" key="15">
    <source>
        <dbReference type="EMBL" id="MAA17479.1"/>
    </source>
</evidence>
<evidence type="ECO:0000256" key="4">
    <source>
        <dbReference type="ARBA" id="ARBA00022676"/>
    </source>
</evidence>
<comment type="caution">
    <text evidence="11">Lacks conserved residue(s) required for the propagation of feature annotation.</text>
</comment>
<evidence type="ECO:0000256" key="6">
    <source>
        <dbReference type="ARBA" id="ARBA00022692"/>
    </source>
</evidence>
<dbReference type="Pfam" id="PF02709">
    <property type="entry name" value="Glyco_transf_7C"/>
    <property type="match status" value="1"/>
</dbReference>
<evidence type="ECO:0000256" key="1">
    <source>
        <dbReference type="ARBA" id="ARBA00004606"/>
    </source>
</evidence>
<evidence type="ECO:0000256" key="5">
    <source>
        <dbReference type="ARBA" id="ARBA00022679"/>
    </source>
</evidence>
<evidence type="ECO:0000259" key="13">
    <source>
        <dbReference type="Pfam" id="PF02709"/>
    </source>
</evidence>
<evidence type="ECO:0000256" key="9">
    <source>
        <dbReference type="ARBA" id="ARBA00023136"/>
    </source>
</evidence>
<keyword evidence="11" id="KW-0464">Manganese</keyword>
<dbReference type="GO" id="GO:0006688">
    <property type="term" value="P:glycosphingolipid biosynthetic process"/>
    <property type="evidence" value="ECO:0007669"/>
    <property type="project" value="TreeGrafter"/>
</dbReference>
<dbReference type="InterPro" id="IPR027791">
    <property type="entry name" value="Galactosyl_T_C"/>
</dbReference>
<dbReference type="InterPro" id="IPR003859">
    <property type="entry name" value="Galactosyl_T"/>
</dbReference>
<dbReference type="GO" id="GO:0033842">
    <property type="term" value="F:N-acetyl-beta-glucosaminyl-derivative 4-beta-N-acetylgalactosaminyltransferase activity"/>
    <property type="evidence" value="ECO:0007669"/>
    <property type="project" value="TreeGrafter"/>
</dbReference>
<proteinExistence type="inferred from homology"/>
<keyword evidence="7 11" id="KW-0735">Signal-anchor</keyword>
<sequence>MKVPVVSTINSTVQGSGILAALLAVVRSSYFKLAVGCVLAYVMMNVCFDVSGIYGPDLKTVLRRFSLADNISEAAAKPHNENPTNNKTRGISDVPEDVVSDSNRSYLSAQKLCPIIPPNLVGYIPTKMDVQSLDDVEGEFPDVMLGGHFRPKECTSRHRVAILIPYRNRAEHLKIFIYNIHRVLARQQIDYGVFVIEQGDNKEFNRAKLLNIGYLESTALYDYQCFVFHDIDLVPVDDRNVYTCPQKPRHMSVTIDSHSGVPYYLMFGGVSALSKELMLRVNGYSNIYWGWGGEDDDMTFRLKHINQTILRRPGNIARYTSLKHTKSKKNPARFGILNKWRERYKTDGLNSVKYKIMDMAFKKLYTWILADLREQ</sequence>
<comment type="similarity">
    <text evidence="3 11">Belongs to the glycosyltransferase 7 family.</text>
</comment>
<dbReference type="EC" id="2.4.1.-" evidence="11"/>
<dbReference type="GO" id="GO:0016020">
    <property type="term" value="C:membrane"/>
    <property type="evidence" value="ECO:0007669"/>
    <property type="project" value="UniProtKB-SubCell"/>
</dbReference>
<comment type="function">
    <text evidence="11">Catalyzes the transfer of galactose onto proteins or lipids.</text>
</comment>
<evidence type="ECO:0000256" key="3">
    <source>
        <dbReference type="ARBA" id="ARBA00005735"/>
    </source>
</evidence>
<dbReference type="GO" id="GO:0005975">
    <property type="term" value="P:carbohydrate metabolic process"/>
    <property type="evidence" value="ECO:0007669"/>
    <property type="project" value="InterPro"/>
</dbReference>
<keyword evidence="9 11" id="KW-0472">Membrane</keyword>
<comment type="subcellular location">
    <subcellularLocation>
        <location evidence="1 11">Membrane</location>
        <topology evidence="1 11">Single-pass type II membrane protein</topology>
    </subcellularLocation>
</comment>
<dbReference type="PANTHER" id="PTHR19300">
    <property type="entry name" value="BETA-1,4-GALACTOSYLTRANSFERASE"/>
    <property type="match status" value="1"/>
</dbReference>
<feature type="domain" description="Galactosyltransferase N-terminal" evidence="14">
    <location>
        <begin position="113"/>
        <end position="245"/>
    </location>
</feature>
<dbReference type="InterPro" id="IPR027995">
    <property type="entry name" value="Galactosyl_T_N"/>
</dbReference>
<feature type="domain" description="Galactosyltransferase C-terminal" evidence="13">
    <location>
        <begin position="249"/>
        <end position="325"/>
    </location>
</feature>
<evidence type="ECO:0000256" key="12">
    <source>
        <dbReference type="SAM" id="MobiDB-lite"/>
    </source>
</evidence>